<keyword evidence="1" id="KW-0175">Coiled coil</keyword>
<dbReference type="Proteomes" id="UP000799767">
    <property type="component" value="Unassembled WGS sequence"/>
</dbReference>
<evidence type="ECO:0000313" key="3">
    <source>
        <dbReference type="Proteomes" id="UP000799767"/>
    </source>
</evidence>
<dbReference type="RefSeq" id="XP_033586558.1">
    <property type="nucleotide sequence ID" value="XM_033733726.1"/>
</dbReference>
<evidence type="ECO:0000256" key="1">
    <source>
        <dbReference type="SAM" id="Coils"/>
    </source>
</evidence>
<gene>
    <name evidence="2" type="ORF">BDY17DRAFT_29835</name>
</gene>
<evidence type="ECO:0000313" key="2">
    <source>
        <dbReference type="EMBL" id="KAF2479988.1"/>
    </source>
</evidence>
<proteinExistence type="predicted"/>
<dbReference type="OrthoDB" id="5410764at2759"/>
<sequence length="218" mass="24372">MASSPSRTSDDDFPIEELVFSCTVCQATISEVYATTESNKGFHSGSGDEDGIVTKLWIAECSHITCAKHLEDGAPPFHPKDLPPKAPCPKCVKDKGDDSPKDLYGIRGLGDGEYDAMIPAEWRRCPAIKLDSSVPGMSAVRFQYMALCQYARQARKHWKGSASKLSKAEAACSEERRQRRELQSQVQQLKKQTETVQDLESRLKKWEARKPVINREPL</sequence>
<organism evidence="2 3">
    <name type="scientific">Neohortaea acidophila</name>
    <dbReference type="NCBI Taxonomy" id="245834"/>
    <lineage>
        <taxon>Eukaryota</taxon>
        <taxon>Fungi</taxon>
        <taxon>Dikarya</taxon>
        <taxon>Ascomycota</taxon>
        <taxon>Pezizomycotina</taxon>
        <taxon>Dothideomycetes</taxon>
        <taxon>Dothideomycetidae</taxon>
        <taxon>Mycosphaerellales</taxon>
        <taxon>Teratosphaeriaceae</taxon>
        <taxon>Neohortaea</taxon>
    </lineage>
</organism>
<dbReference type="EMBL" id="MU001640">
    <property type="protein sequence ID" value="KAF2479988.1"/>
    <property type="molecule type" value="Genomic_DNA"/>
</dbReference>
<feature type="coiled-coil region" evidence="1">
    <location>
        <begin position="165"/>
        <end position="216"/>
    </location>
</feature>
<protein>
    <submittedName>
        <fullName evidence="2">Uncharacterized protein</fullName>
    </submittedName>
</protein>
<name>A0A6A6PIW6_9PEZI</name>
<keyword evidence="3" id="KW-1185">Reference proteome</keyword>
<reference evidence="2" key="1">
    <citation type="journal article" date="2020" name="Stud. Mycol.">
        <title>101 Dothideomycetes genomes: a test case for predicting lifestyles and emergence of pathogens.</title>
        <authorList>
            <person name="Haridas S."/>
            <person name="Albert R."/>
            <person name="Binder M."/>
            <person name="Bloem J."/>
            <person name="Labutti K."/>
            <person name="Salamov A."/>
            <person name="Andreopoulos B."/>
            <person name="Baker S."/>
            <person name="Barry K."/>
            <person name="Bills G."/>
            <person name="Bluhm B."/>
            <person name="Cannon C."/>
            <person name="Castanera R."/>
            <person name="Culley D."/>
            <person name="Daum C."/>
            <person name="Ezra D."/>
            <person name="Gonzalez J."/>
            <person name="Henrissat B."/>
            <person name="Kuo A."/>
            <person name="Liang C."/>
            <person name="Lipzen A."/>
            <person name="Lutzoni F."/>
            <person name="Magnuson J."/>
            <person name="Mondo S."/>
            <person name="Nolan M."/>
            <person name="Ohm R."/>
            <person name="Pangilinan J."/>
            <person name="Park H.-J."/>
            <person name="Ramirez L."/>
            <person name="Alfaro M."/>
            <person name="Sun H."/>
            <person name="Tritt A."/>
            <person name="Yoshinaga Y."/>
            <person name="Zwiers L.-H."/>
            <person name="Turgeon B."/>
            <person name="Goodwin S."/>
            <person name="Spatafora J."/>
            <person name="Crous P."/>
            <person name="Grigoriev I."/>
        </authorList>
    </citation>
    <scope>NUCLEOTIDE SEQUENCE</scope>
    <source>
        <strain evidence="2">CBS 113389</strain>
    </source>
</reference>
<accession>A0A6A6PIW6</accession>
<dbReference type="AlphaFoldDB" id="A0A6A6PIW6"/>
<dbReference type="GeneID" id="54474728"/>